<proteinExistence type="predicted"/>
<evidence type="ECO:0000313" key="2">
    <source>
        <dbReference type="Proteomes" id="UP000514713"/>
    </source>
</evidence>
<accession>A0A7D7QMN1</accession>
<dbReference type="AlphaFoldDB" id="A0A7D7QMN1"/>
<dbReference type="RefSeq" id="WP_181928689.1">
    <property type="nucleotide sequence ID" value="NZ_CP054698.1"/>
</dbReference>
<reference evidence="2" key="1">
    <citation type="submission" date="2020-06" db="EMBL/GenBank/DDBJ databases">
        <title>Nostoc edaphicum CCNP1411 genome.</title>
        <authorList>
            <person name="Fidor A."/>
            <person name="Grabski M."/>
            <person name="Gawor J."/>
            <person name="Gromadka R."/>
            <person name="Wegrzyn G."/>
            <person name="Mazur-Marzec H."/>
        </authorList>
    </citation>
    <scope>NUCLEOTIDE SEQUENCE [LARGE SCALE GENOMIC DNA]</scope>
    <source>
        <strain evidence="2">CCNP1411</strain>
    </source>
</reference>
<gene>
    <name evidence="1" type="ORF">HUN01_26730</name>
</gene>
<sequence>MKDIHIRDLTAEERQSLLMRESKDYMRGKKSLSQFQEAERKYGTDYGSVTLELASKDKLMPKLWRFLASPWRQNKDQDLIKLR</sequence>
<protein>
    <submittedName>
        <fullName evidence="1">Uncharacterized protein</fullName>
    </submittedName>
</protein>
<evidence type="ECO:0000313" key="1">
    <source>
        <dbReference type="EMBL" id="QMS91004.1"/>
    </source>
</evidence>
<dbReference type="Proteomes" id="UP000514713">
    <property type="component" value="Chromosome"/>
</dbReference>
<keyword evidence="2" id="KW-1185">Reference proteome</keyword>
<name>A0A7D7QMN1_9NOSO</name>
<organism evidence="1 2">
    <name type="scientific">Nostoc edaphicum CCNP1411</name>
    <dbReference type="NCBI Taxonomy" id="1472755"/>
    <lineage>
        <taxon>Bacteria</taxon>
        <taxon>Bacillati</taxon>
        <taxon>Cyanobacteriota</taxon>
        <taxon>Cyanophyceae</taxon>
        <taxon>Nostocales</taxon>
        <taxon>Nostocaceae</taxon>
        <taxon>Nostoc</taxon>
    </lineage>
</organism>
<dbReference type="KEGG" id="ned:HUN01_26730"/>
<dbReference type="EMBL" id="CP054698">
    <property type="protein sequence ID" value="QMS91004.1"/>
    <property type="molecule type" value="Genomic_DNA"/>
</dbReference>